<reference evidence="2 3" key="1">
    <citation type="submission" date="2016-10" db="EMBL/GenBank/DDBJ databases">
        <authorList>
            <person name="de Groot N.N."/>
        </authorList>
    </citation>
    <scope>NUCLEOTIDE SEQUENCE [LARGE SCALE GENOMIC DNA]</scope>
    <source>
        <strain evidence="2 3">DSM 45514</strain>
    </source>
</reference>
<dbReference type="InterPro" id="IPR016181">
    <property type="entry name" value="Acyl_CoA_acyltransferase"/>
</dbReference>
<dbReference type="GO" id="GO:0045150">
    <property type="term" value="P:acetoin catabolic process"/>
    <property type="evidence" value="ECO:0007669"/>
    <property type="project" value="InterPro"/>
</dbReference>
<dbReference type="OrthoDB" id="5416633at2"/>
<dbReference type="Gene3D" id="3.40.630.30">
    <property type="match status" value="1"/>
</dbReference>
<dbReference type="InterPro" id="IPR024699">
    <property type="entry name" value="AcuA"/>
</dbReference>
<evidence type="ECO:0000313" key="2">
    <source>
        <dbReference type="EMBL" id="SDC35103.1"/>
    </source>
</evidence>
<dbReference type="SUPFAM" id="SSF55729">
    <property type="entry name" value="Acyl-CoA N-acyltransferases (Nat)"/>
    <property type="match status" value="1"/>
</dbReference>
<protein>
    <submittedName>
        <fullName evidence="2">Acetoin utilization protein AcuA</fullName>
    </submittedName>
</protein>
<dbReference type="GO" id="GO:0016747">
    <property type="term" value="F:acyltransferase activity, transferring groups other than amino-acyl groups"/>
    <property type="evidence" value="ECO:0007669"/>
    <property type="project" value="InterPro"/>
</dbReference>
<dbReference type="AlphaFoldDB" id="A0A1G6KVZ4"/>
<dbReference type="STRING" id="1236220.SAMN04488112_106187"/>
<dbReference type="Pfam" id="PF00583">
    <property type="entry name" value="Acetyltransf_1"/>
    <property type="match status" value="1"/>
</dbReference>
<dbReference type="PIRSF" id="PIRSF021278">
    <property type="entry name" value="AcuA"/>
    <property type="match status" value="1"/>
</dbReference>
<organism evidence="2 3">
    <name type="scientific">Melghirimyces thermohalophilus</name>
    <dbReference type="NCBI Taxonomy" id="1236220"/>
    <lineage>
        <taxon>Bacteria</taxon>
        <taxon>Bacillati</taxon>
        <taxon>Bacillota</taxon>
        <taxon>Bacilli</taxon>
        <taxon>Bacillales</taxon>
        <taxon>Thermoactinomycetaceae</taxon>
        <taxon>Melghirimyces</taxon>
    </lineage>
</organism>
<feature type="domain" description="N-acetyltransferase" evidence="1">
    <location>
        <begin position="55"/>
        <end position="121"/>
    </location>
</feature>
<dbReference type="RefSeq" id="WP_091567794.1">
    <property type="nucleotide sequence ID" value="NZ_FMZA01000006.1"/>
</dbReference>
<accession>A0A1G6KVZ4</accession>
<sequence>MEHRKEYHRTCLQTDSGELIVEGPLFPNTLKRYPFHAGLIAFRPPEEQRAALIGIAQLTEGRVLIARTETEVIGYVTFLHPDPLEHWSSGNMEDLMELGAIEVAAPYRKDGVARALLRTAFSDSYMENYIVISTEYYWHWDLKGTGLSIWEYRQMMEKLMSTVGMERFSTDDQEITSHPANCLMVRIGNRVPLDSLAKFDRLRFRNRIFY</sequence>
<dbReference type="GO" id="GO:0019152">
    <property type="term" value="F:acetoin dehydrogenase (NAD+) activity"/>
    <property type="evidence" value="ECO:0007669"/>
    <property type="project" value="InterPro"/>
</dbReference>
<dbReference type="CDD" id="cd04301">
    <property type="entry name" value="NAT_SF"/>
    <property type="match status" value="1"/>
</dbReference>
<dbReference type="EMBL" id="FMZA01000006">
    <property type="protein sequence ID" value="SDC35103.1"/>
    <property type="molecule type" value="Genomic_DNA"/>
</dbReference>
<name>A0A1G6KVZ4_9BACL</name>
<gene>
    <name evidence="2" type="ORF">SAMN04488112_106187</name>
</gene>
<dbReference type="InterPro" id="IPR000182">
    <property type="entry name" value="GNAT_dom"/>
</dbReference>
<dbReference type="Proteomes" id="UP000199387">
    <property type="component" value="Unassembled WGS sequence"/>
</dbReference>
<evidence type="ECO:0000313" key="3">
    <source>
        <dbReference type="Proteomes" id="UP000199387"/>
    </source>
</evidence>
<evidence type="ECO:0000259" key="1">
    <source>
        <dbReference type="Pfam" id="PF00583"/>
    </source>
</evidence>
<proteinExistence type="predicted"/>
<keyword evidence="3" id="KW-1185">Reference proteome</keyword>